<keyword evidence="2" id="KW-1185">Reference proteome</keyword>
<evidence type="ECO:0000313" key="3">
    <source>
        <dbReference type="WBParaSite" id="TCNE_0000909201-mRNA-1"/>
    </source>
</evidence>
<protein>
    <submittedName>
        <fullName evidence="3">Proton_antipo_M domain-containing protein</fullName>
    </submittedName>
</protein>
<gene>
    <name evidence="1" type="ORF">TCNE_LOCUS9092</name>
</gene>
<sequence length="100" mass="11061">MVGVYGCTIDENIPRFVLARSSLFLLDISYVIGYAMLKEPSKKLLFVPEIRYIGSLVLAIAGSRADIRYHKMLATGTAKQFGSTFDGFSSNLSEYNHDGC</sequence>
<dbReference type="Proteomes" id="UP000050794">
    <property type="component" value="Unassembled WGS sequence"/>
</dbReference>
<reference evidence="3" key="1">
    <citation type="submission" date="2016-06" db="UniProtKB">
        <authorList>
            <consortium name="WormBaseParasite"/>
        </authorList>
    </citation>
    <scope>IDENTIFICATION</scope>
</reference>
<organism evidence="2 3">
    <name type="scientific">Toxocara canis</name>
    <name type="common">Canine roundworm</name>
    <dbReference type="NCBI Taxonomy" id="6265"/>
    <lineage>
        <taxon>Eukaryota</taxon>
        <taxon>Metazoa</taxon>
        <taxon>Ecdysozoa</taxon>
        <taxon>Nematoda</taxon>
        <taxon>Chromadorea</taxon>
        <taxon>Rhabditida</taxon>
        <taxon>Spirurina</taxon>
        <taxon>Ascaridomorpha</taxon>
        <taxon>Ascaridoidea</taxon>
        <taxon>Toxocaridae</taxon>
        <taxon>Toxocara</taxon>
    </lineage>
</organism>
<dbReference type="EMBL" id="UYWY01020075">
    <property type="protein sequence ID" value="VDM40413.1"/>
    <property type="molecule type" value="Genomic_DNA"/>
</dbReference>
<dbReference type="AlphaFoldDB" id="A0A183UKS2"/>
<proteinExistence type="predicted"/>
<evidence type="ECO:0000313" key="2">
    <source>
        <dbReference type="Proteomes" id="UP000050794"/>
    </source>
</evidence>
<name>A0A183UKS2_TOXCA</name>
<evidence type="ECO:0000313" key="1">
    <source>
        <dbReference type="EMBL" id="VDM40413.1"/>
    </source>
</evidence>
<reference evidence="1 2" key="2">
    <citation type="submission" date="2018-11" db="EMBL/GenBank/DDBJ databases">
        <authorList>
            <consortium name="Pathogen Informatics"/>
        </authorList>
    </citation>
    <scope>NUCLEOTIDE SEQUENCE [LARGE SCALE GENOMIC DNA]</scope>
</reference>
<dbReference type="WBParaSite" id="TCNE_0000909201-mRNA-1">
    <property type="protein sequence ID" value="TCNE_0000909201-mRNA-1"/>
    <property type="gene ID" value="TCNE_0000909201"/>
</dbReference>
<accession>A0A183UKS2</accession>